<dbReference type="AlphaFoldDB" id="A0A0F6Z429"/>
<proteinExistence type="predicted"/>
<dbReference type="RefSeq" id="WP_003860567.1">
    <property type="nucleotide sequence ID" value="NZ_CP011309.1"/>
</dbReference>
<protein>
    <submittedName>
        <fullName evidence="1">Uncharacterized protein</fullName>
    </submittedName>
</protein>
<dbReference type="PATRIC" id="fig|92706.3.peg.606"/>
<dbReference type="EMBL" id="CP011309">
    <property type="protein sequence ID" value="AKF26575.1"/>
    <property type="molecule type" value="Genomic_DNA"/>
</dbReference>
<keyword evidence="2" id="KW-1185">Reference proteome</keyword>
<sequence>MPEQAEQPNQAREELERIFPQWFVSAAENRDMSVGQAMKFSPKRWLFPDFSFSYDDQDLVMPLIINFDSLINDLLAHQPGAFHYPGVTLSFPNNWEDLSHKQIQDCLWNALEEWFYFLEIYTWSAVDQRKYEHGQVPGDLRIGCLFEVFSTSKPNLQFLSDPLR</sequence>
<accession>A0A0F6Z429</accession>
<dbReference type="Proteomes" id="UP000034037">
    <property type="component" value="Chromosome"/>
</dbReference>
<dbReference type="HOGENOM" id="CLU_1616232_0_0_11"/>
<evidence type="ECO:0000313" key="2">
    <source>
        <dbReference type="Proteomes" id="UP000034037"/>
    </source>
</evidence>
<evidence type="ECO:0000313" key="1">
    <source>
        <dbReference type="EMBL" id="AKF26575.1"/>
    </source>
</evidence>
<reference evidence="1 2" key="1">
    <citation type="submission" date="2015-04" db="EMBL/GenBank/DDBJ databases">
        <title>Complete Genome Sequence of Brevibacterium flavum ATCC 15168.</title>
        <authorList>
            <person name="Ahn J."/>
            <person name="Park G."/>
            <person name="Jeon W."/>
            <person name="Jang Y."/>
            <person name="Jang M."/>
            <person name="Lee H."/>
            <person name="Lee H."/>
        </authorList>
    </citation>
    <scope>NUCLEOTIDE SEQUENCE [LARGE SCALE GENOMIC DNA]</scope>
    <source>
        <strain evidence="1 2">ATCC 15168</strain>
    </source>
</reference>
<gene>
    <name evidence="1" type="ORF">YH66_02925</name>
</gene>
<organism evidence="1 2">
    <name type="scientific">[Brevibacterium] flavum</name>
    <dbReference type="NCBI Taxonomy" id="92706"/>
    <lineage>
        <taxon>Bacteria</taxon>
        <taxon>Bacillati</taxon>
        <taxon>Actinomycetota</taxon>
        <taxon>Actinomycetes</taxon>
        <taxon>Mycobacteriales</taxon>
        <taxon>Corynebacteriaceae</taxon>
        <taxon>Corynebacterium</taxon>
    </lineage>
</organism>
<name>A0A0F6Z429_9CORY</name>